<dbReference type="Gene3D" id="1.10.1130.10">
    <property type="entry name" value="Flavocytochrome C3, Chain A"/>
    <property type="match status" value="1"/>
</dbReference>
<protein>
    <submittedName>
        <fullName evidence="3">Perchlorate reductase subunit gamma</fullName>
    </submittedName>
</protein>
<keyword evidence="4" id="KW-1185">Reference proteome</keyword>
<evidence type="ECO:0000313" key="4">
    <source>
        <dbReference type="Proteomes" id="UP000317909"/>
    </source>
</evidence>
<dbReference type="Pfam" id="PF13435">
    <property type="entry name" value="Cytochrome_C554"/>
    <property type="match status" value="1"/>
</dbReference>
<sequence precursor="true">MTCWPPKIASLLVLALAQEANAAAPSAAPNRSSEPLSAAAVGFVQCDPAKVLGPDSCTKCHENEILSWRETPHFATFETLHRMPEAKAIADRLGLRSVKRNDECTKCHFTIQEDQGRDRVIAGVSCESCHGAGRDWIEMHADYGGPTVTKALESPEHRTARIEKSIAAGMNNPANLYLVARQCLACHTSPNERLVNVGGHAAGTPEFELVAWSQGKVRHNFLRTGGTTNAPSSRERLRVMYIVGVLADLEASLRATAAASEKANFGVNAAQRAARQKRRLYEISQLVNNPHVAAALNAALGARLKLNNREALLAAANEIGRQAYEFAATADGARLTAIDPLLPTPAQYK</sequence>
<dbReference type="EMBL" id="CP036339">
    <property type="protein sequence ID" value="QDT75263.1"/>
    <property type="molecule type" value="Genomic_DNA"/>
</dbReference>
<feature type="signal peptide" evidence="1">
    <location>
        <begin position="1"/>
        <end position="22"/>
    </location>
</feature>
<feature type="chain" id="PRO_5021788574" evidence="1">
    <location>
        <begin position="23"/>
        <end position="349"/>
    </location>
</feature>
<gene>
    <name evidence="3" type="primary">pcrC_1</name>
    <name evidence="3" type="ORF">I41_44730</name>
</gene>
<dbReference type="Proteomes" id="UP000317909">
    <property type="component" value="Chromosome"/>
</dbReference>
<proteinExistence type="predicted"/>
<organism evidence="3 4">
    <name type="scientific">Lacipirellula limnantheis</name>
    <dbReference type="NCBI Taxonomy" id="2528024"/>
    <lineage>
        <taxon>Bacteria</taxon>
        <taxon>Pseudomonadati</taxon>
        <taxon>Planctomycetota</taxon>
        <taxon>Planctomycetia</taxon>
        <taxon>Pirellulales</taxon>
        <taxon>Lacipirellulaceae</taxon>
        <taxon>Lacipirellula</taxon>
    </lineage>
</organism>
<reference evidence="3 4" key="1">
    <citation type="submission" date="2019-02" db="EMBL/GenBank/DDBJ databases">
        <title>Deep-cultivation of Planctomycetes and their phenomic and genomic characterization uncovers novel biology.</title>
        <authorList>
            <person name="Wiegand S."/>
            <person name="Jogler M."/>
            <person name="Boedeker C."/>
            <person name="Pinto D."/>
            <person name="Vollmers J."/>
            <person name="Rivas-Marin E."/>
            <person name="Kohn T."/>
            <person name="Peeters S.H."/>
            <person name="Heuer A."/>
            <person name="Rast P."/>
            <person name="Oberbeckmann S."/>
            <person name="Bunk B."/>
            <person name="Jeske O."/>
            <person name="Meyerdierks A."/>
            <person name="Storesund J.E."/>
            <person name="Kallscheuer N."/>
            <person name="Luecker S."/>
            <person name="Lage O.M."/>
            <person name="Pohl T."/>
            <person name="Merkel B.J."/>
            <person name="Hornburger P."/>
            <person name="Mueller R.-W."/>
            <person name="Bruemmer F."/>
            <person name="Labrenz M."/>
            <person name="Spormann A.M."/>
            <person name="Op den Camp H."/>
            <person name="Overmann J."/>
            <person name="Amann R."/>
            <person name="Jetten M.S.M."/>
            <person name="Mascher T."/>
            <person name="Medema M.H."/>
            <person name="Devos D.P."/>
            <person name="Kaster A.-K."/>
            <person name="Ovreas L."/>
            <person name="Rohde M."/>
            <person name="Galperin M.Y."/>
            <person name="Jogler C."/>
        </authorList>
    </citation>
    <scope>NUCLEOTIDE SEQUENCE [LARGE SCALE GENOMIC DNA]</scope>
    <source>
        <strain evidence="3 4">I41</strain>
    </source>
</reference>
<dbReference type="KEGG" id="llh:I41_44730"/>
<dbReference type="OrthoDB" id="257578at2"/>
<name>A0A517U3S4_9BACT</name>
<dbReference type="InterPro" id="IPR036280">
    <property type="entry name" value="Multihaem_cyt_sf"/>
</dbReference>
<evidence type="ECO:0000313" key="3">
    <source>
        <dbReference type="EMBL" id="QDT75263.1"/>
    </source>
</evidence>
<dbReference type="AlphaFoldDB" id="A0A517U3S4"/>
<keyword evidence="1" id="KW-0732">Signal</keyword>
<dbReference type="RefSeq" id="WP_145434939.1">
    <property type="nucleotide sequence ID" value="NZ_CP036339.1"/>
</dbReference>
<evidence type="ECO:0000256" key="1">
    <source>
        <dbReference type="SAM" id="SignalP"/>
    </source>
</evidence>
<evidence type="ECO:0000259" key="2">
    <source>
        <dbReference type="Pfam" id="PF13435"/>
    </source>
</evidence>
<dbReference type="SUPFAM" id="SSF48695">
    <property type="entry name" value="Multiheme cytochromes"/>
    <property type="match status" value="1"/>
</dbReference>
<feature type="domain" description="Cytochrome c-552/4" evidence="2">
    <location>
        <begin position="57"/>
        <end position="131"/>
    </location>
</feature>
<accession>A0A517U3S4</accession>
<dbReference type="InterPro" id="IPR023155">
    <property type="entry name" value="Cyt_c-552/4"/>
</dbReference>